<accession>A0A9D4D2L4</accession>
<proteinExistence type="predicted"/>
<evidence type="ECO:0000313" key="2">
    <source>
        <dbReference type="Proteomes" id="UP000828390"/>
    </source>
</evidence>
<dbReference type="EMBL" id="JAIWYP010000011">
    <property type="protein sequence ID" value="KAH3737938.1"/>
    <property type="molecule type" value="Genomic_DNA"/>
</dbReference>
<gene>
    <name evidence="1" type="ORF">DPMN_044536</name>
</gene>
<reference evidence="1" key="2">
    <citation type="submission" date="2020-11" db="EMBL/GenBank/DDBJ databases">
        <authorList>
            <person name="McCartney M.A."/>
            <person name="Auch B."/>
            <person name="Kono T."/>
            <person name="Mallez S."/>
            <person name="Becker A."/>
            <person name="Gohl D.M."/>
            <person name="Silverstein K.A.T."/>
            <person name="Koren S."/>
            <person name="Bechman K.B."/>
            <person name="Herman A."/>
            <person name="Abrahante J.E."/>
            <person name="Garbe J."/>
        </authorList>
    </citation>
    <scope>NUCLEOTIDE SEQUENCE</scope>
    <source>
        <strain evidence="1">Duluth1</strain>
        <tissue evidence="1">Whole animal</tissue>
    </source>
</reference>
<protein>
    <submittedName>
        <fullName evidence="1">Uncharacterized protein</fullName>
    </submittedName>
</protein>
<organism evidence="1 2">
    <name type="scientific">Dreissena polymorpha</name>
    <name type="common">Zebra mussel</name>
    <name type="synonym">Mytilus polymorpha</name>
    <dbReference type="NCBI Taxonomy" id="45954"/>
    <lineage>
        <taxon>Eukaryota</taxon>
        <taxon>Metazoa</taxon>
        <taxon>Spiralia</taxon>
        <taxon>Lophotrochozoa</taxon>
        <taxon>Mollusca</taxon>
        <taxon>Bivalvia</taxon>
        <taxon>Autobranchia</taxon>
        <taxon>Heteroconchia</taxon>
        <taxon>Euheterodonta</taxon>
        <taxon>Imparidentia</taxon>
        <taxon>Neoheterodontei</taxon>
        <taxon>Myida</taxon>
        <taxon>Dreissenoidea</taxon>
        <taxon>Dreissenidae</taxon>
        <taxon>Dreissena</taxon>
    </lineage>
</organism>
<reference evidence="1" key="1">
    <citation type="journal article" date="2019" name="bioRxiv">
        <title>The Genome of the Zebra Mussel, Dreissena polymorpha: A Resource for Invasive Species Research.</title>
        <authorList>
            <person name="McCartney M.A."/>
            <person name="Auch B."/>
            <person name="Kono T."/>
            <person name="Mallez S."/>
            <person name="Zhang Y."/>
            <person name="Obille A."/>
            <person name="Becker A."/>
            <person name="Abrahante J.E."/>
            <person name="Garbe J."/>
            <person name="Badalamenti J.P."/>
            <person name="Herman A."/>
            <person name="Mangelson H."/>
            <person name="Liachko I."/>
            <person name="Sullivan S."/>
            <person name="Sone E.D."/>
            <person name="Koren S."/>
            <person name="Silverstein K.A.T."/>
            <person name="Beckman K.B."/>
            <person name="Gohl D.M."/>
        </authorList>
    </citation>
    <scope>NUCLEOTIDE SEQUENCE</scope>
    <source>
        <strain evidence="1">Duluth1</strain>
        <tissue evidence="1">Whole animal</tissue>
    </source>
</reference>
<sequence length="158" mass="18156">MTSSFVSTKIQDKGVLNQIEMYATRKAALEPTKTIMRLFDEIVEETERKTNIGKIKIQHALMESCTSRNTFSVWCFVIKDVTNETLRVLATKANRCRFDLMYNYTHGGNWICGAIDFHGSEKSEDIIQAILETENVFEMFSANAMTKFTHQIVSHRDC</sequence>
<comment type="caution">
    <text evidence="1">The sequence shown here is derived from an EMBL/GenBank/DDBJ whole genome shotgun (WGS) entry which is preliminary data.</text>
</comment>
<dbReference type="AlphaFoldDB" id="A0A9D4D2L4"/>
<dbReference type="Proteomes" id="UP000828390">
    <property type="component" value="Unassembled WGS sequence"/>
</dbReference>
<evidence type="ECO:0000313" key="1">
    <source>
        <dbReference type="EMBL" id="KAH3737938.1"/>
    </source>
</evidence>
<keyword evidence="2" id="KW-1185">Reference proteome</keyword>
<name>A0A9D4D2L4_DREPO</name>